<dbReference type="InterPro" id="IPR001394">
    <property type="entry name" value="Peptidase_C19_UCH"/>
</dbReference>
<evidence type="ECO:0000313" key="3">
    <source>
        <dbReference type="EMBL" id="KAH7061114.1"/>
    </source>
</evidence>
<evidence type="ECO:0000259" key="2">
    <source>
        <dbReference type="PROSITE" id="PS50235"/>
    </source>
</evidence>
<protein>
    <recommendedName>
        <fullName evidence="2">USP domain-containing protein</fullName>
    </recommendedName>
</protein>
<organism evidence="3 4">
    <name type="scientific">Macrophomina phaseolina</name>
    <dbReference type="NCBI Taxonomy" id="35725"/>
    <lineage>
        <taxon>Eukaryota</taxon>
        <taxon>Fungi</taxon>
        <taxon>Dikarya</taxon>
        <taxon>Ascomycota</taxon>
        <taxon>Pezizomycotina</taxon>
        <taxon>Dothideomycetes</taxon>
        <taxon>Dothideomycetes incertae sedis</taxon>
        <taxon>Botryosphaeriales</taxon>
        <taxon>Botryosphaeriaceae</taxon>
        <taxon>Macrophomina</taxon>
    </lineage>
</organism>
<accession>A0ABQ8GQZ6</accession>
<dbReference type="InterPro" id="IPR050164">
    <property type="entry name" value="Peptidase_C19"/>
</dbReference>
<reference evidence="3 4" key="1">
    <citation type="journal article" date="2021" name="Nat. Commun.">
        <title>Genetic determinants of endophytism in the Arabidopsis root mycobiome.</title>
        <authorList>
            <person name="Mesny F."/>
            <person name="Miyauchi S."/>
            <person name="Thiergart T."/>
            <person name="Pickel B."/>
            <person name="Atanasova L."/>
            <person name="Karlsson M."/>
            <person name="Huettel B."/>
            <person name="Barry K.W."/>
            <person name="Haridas S."/>
            <person name="Chen C."/>
            <person name="Bauer D."/>
            <person name="Andreopoulos W."/>
            <person name="Pangilinan J."/>
            <person name="LaButti K."/>
            <person name="Riley R."/>
            <person name="Lipzen A."/>
            <person name="Clum A."/>
            <person name="Drula E."/>
            <person name="Henrissat B."/>
            <person name="Kohler A."/>
            <person name="Grigoriev I.V."/>
            <person name="Martin F.M."/>
            <person name="Hacquard S."/>
        </authorList>
    </citation>
    <scope>NUCLEOTIDE SEQUENCE [LARGE SCALE GENOMIC DNA]</scope>
    <source>
        <strain evidence="3 4">MPI-SDFR-AT-0080</strain>
    </source>
</reference>
<proteinExistence type="predicted"/>
<keyword evidence="4" id="KW-1185">Reference proteome</keyword>
<dbReference type="Gene3D" id="3.90.70.10">
    <property type="entry name" value="Cysteine proteinases"/>
    <property type="match status" value="1"/>
</dbReference>
<feature type="region of interest" description="Disordered" evidence="1">
    <location>
        <begin position="1"/>
        <end position="179"/>
    </location>
</feature>
<dbReference type="Pfam" id="PF12030">
    <property type="entry name" value="DUF3517"/>
    <property type="match status" value="1"/>
</dbReference>
<evidence type="ECO:0000313" key="4">
    <source>
        <dbReference type="Proteomes" id="UP000774617"/>
    </source>
</evidence>
<dbReference type="InterPro" id="IPR038765">
    <property type="entry name" value="Papain-like_cys_pep_sf"/>
</dbReference>
<dbReference type="Pfam" id="PF00443">
    <property type="entry name" value="UCH"/>
    <property type="match status" value="1"/>
</dbReference>
<name>A0ABQ8GQZ6_9PEZI</name>
<dbReference type="InterPro" id="IPR028889">
    <property type="entry name" value="USP"/>
</dbReference>
<dbReference type="SUPFAM" id="SSF54001">
    <property type="entry name" value="Cysteine proteinases"/>
    <property type="match status" value="1"/>
</dbReference>
<dbReference type="InterPro" id="IPR021905">
    <property type="entry name" value="DUF3517"/>
</dbReference>
<feature type="compositionally biased region" description="Basic and acidic residues" evidence="1">
    <location>
        <begin position="44"/>
        <end position="57"/>
    </location>
</feature>
<feature type="domain" description="USP" evidence="2">
    <location>
        <begin position="1620"/>
        <end position="1933"/>
    </location>
</feature>
<dbReference type="InterPro" id="IPR018200">
    <property type="entry name" value="USP_CS"/>
</dbReference>
<feature type="compositionally biased region" description="Polar residues" evidence="1">
    <location>
        <begin position="95"/>
        <end position="111"/>
    </location>
</feature>
<dbReference type="PROSITE" id="PS50235">
    <property type="entry name" value="USP_3"/>
    <property type="match status" value="1"/>
</dbReference>
<dbReference type="PROSITE" id="PS00973">
    <property type="entry name" value="USP_2"/>
    <property type="match status" value="1"/>
</dbReference>
<dbReference type="Proteomes" id="UP000774617">
    <property type="component" value="Unassembled WGS sequence"/>
</dbReference>
<sequence>MEAQHVMDPLSLRNTSPPASLESPEERRDSMEDADCSPTRFKRPRLDSGSRAVREMSQDLDQPVTGSMTHPATNAPATPTEQLEQTDDTAFHTPKTPSRVTLNLRPSQTPSHTRRAASPTVHPLATANQAAESMDADPDSDSSETLRSSPSASLCKSRAHTPPADAERTDSALSPGLLSSPRVELAVDASNNMEDSSDNVVELNDEDGEQELVQEIAFTDDIFESFPYAKNVGRETALGGMLNLIAKPRNAHPLDGELTHLKDWLKSLSVLVRQGKVDARTTYLQEPVFWDEIAKMFHRIAHRQIPYGEAFELDPGQGEEDALRDLWSAYAECVAQMLKIEIESLEDGSHPFRSSRFVSLNHVKILSQLLRFRDDLPFWALMIDLVGRRVEGLRRVCSSIMSAFSVELDGLASLISLVPLALTERDLRPAAEECLGLLYCLSSFAIQWKEDADRADSHWMAYTLLSLFEKLNQEIQASLKAPIELCTELVKTNAMLLYAAAYIDTEVASQLGKSIYGNSRDIHPSALTEEVLQTSWMLKTLKQYILKGNMAHRIYGVETMSHQFIQVWTTWSQKTHSPEILDHFAQILLEDQIIDYIIGVDSHPQLVSRSGNIVGFLAVTDHYGELQTNAIWDAITESQDPRMAEALIEMLQHTAQLMSVKDLLYLCTKFHTLPLSRITSTFVEFFRNLCSSIQKRARSDAGKWTQEADRLKAFALCVHLAQETYPNPEDSLAPLLQSLHRVAIAELGLFSRGEFALAEDRLRIYKTCASGIAEKRPQAAANAEIIFTMLSAVPDDANVVLKYGVAEHVAEELCFFVIARKGNAMKYLETSLTSRLQLLFHLLNIDPTSITTETQELVWNHLVGYNAISMELRDVAWHHLSAMAKSQSSANTFLVLCATELLPNLNPEFYSGGLFDFLRELTDYQRRTSTKGEVSAEGIFEPPSVELFWRIILTAPSGTIEGTTAEYLADLYLDPRTFNRYIGDYPDLVRDTHTALVSRCINQMVTAYSALRNDSASADVDMSGVSMLELQFQRMLLFLMVLLSSVKKRPELQITSPRLAKTAVPARLEDTVGVQRPVKFQAFGNQVEPIKTVYIGDLQTLSWLVERLREWTGFDEVRLIHGGSPLDLQALGDQTIHDLSLYEKGAILVKNIGKSTAPYYGQGSSSVIEKEILANYDTIFNFLDGGDDCLSAAAYDFLNQIPPHGKAFDVTYGGRQTDSIPDIVKSAFTPGKLFKARISVSTLRKDLKNQMRSVYPRKSSSAHEAAINVEQGPVNVQSLSHSVQLLDAVILDEELIQNTLSGPQDELIARSVLETFTDLLKERVEPEVSASYFADGAGLVGRLMSFLQASLNETPNQELTVHCYSALIEAFNHNRNIWEAFKSRDDLIELHYTLLVSHECVQLREYLSSKIENQCRHSSEKSAVNNDDLVSFYWNILSSLLPRASQTPRSCQQLFDLSTKVFRWYDECSRDEAVLRNYITTWSDFLLAHKYDTCVGRSEVDFVVSGFAQLLRTAVQSLKSFKKPLNFEALAAKIFTAFLFPQPSSPKDKNIVGTSTVLPVLDTTTRTMLYDLITSLCEDSVVYKQIIDLNRQLLESCPHDYDEDYVLSGSRDLRSETGYVGLENPQALCYMNSMMTQLFMDIEFRKFVFEAESGTDEGLLKAMQELFATMQSSYGRSVDMKPFANCVRGTDKRPINVAIQMDTEEFFRLLMDQLESELLSPEDKQRLRNFYGGRSVNQIKSKDCQHVSETTETLFNLPLEVKGKETLEDSLSSYVEGESLEGENKYKCEPCGGRLVNAVKRTCLQSVPDNLIIHLKRFDFDPFTMTRSKINDSFRFPSRIDMSPYKVEYLSDPEKPIEEDFFELVGVLVHAGGVEQGHYWSYIRVRPDNQGSSRWIKFNDDTVTEQDLSKVESECYGGNGRHTSAYMLLYQRASSMDKEGVNVLRAPQSLNPIAKMPKDLEESVAASNERHIRAYCMFDKAHSVFIRRMIPQIRTINKGVCTDDHALERRVIDLSLQHAYEVAGRGQDMEDLSNILGELKRMIYPCTECTKLALDWISGHDQALSDWFIFSHQADGGNPVGFQIGCFMVESLKELRNRDPSKYGLDGNQQDLEQAFEDGSDGALHNILARMKTMVSALYHCPRGLEATQRVWDMYFKFLQAVLEFGLPEVALLLDSDFLRTCLEIYHVDSVQEVAQLYPQLRQTLVRKSCRPSFVEMTVFASRLLSYIDLEADLVPTTIERIRSFSDSEIQKFPFTHSERNLFYRWDKDNNCLTVLNRLLETWESAPNRPFAPGDIIKLMMAVEPTAGHLRAIHVTIHEGVELLMPHISAPFVMGALYYCSVAPKPKDAVMMVQDIVNCMVLEKQLLGDTFCTFISNLVGIRNEHWGQKYPDFFYVQVVDHAHLWAVRLMCFDDSDVQQQVLTLTRKLITENMPNRGCVRRDFDTDAGLNARIRAVQDLIRHGYERLLSIQKDSDVSKNFIEPLCTLLHDCHRYIRALHGVYPQVLSEHELQDLVQRCLSMERIFREWPESDEYDSSKYDHAGGF</sequence>
<dbReference type="PANTHER" id="PTHR24006:SF925">
    <property type="entry name" value="UBIQUITINYL HYDROLASE 1"/>
    <property type="match status" value="1"/>
</dbReference>
<dbReference type="EMBL" id="JAGTJR010000004">
    <property type="protein sequence ID" value="KAH7061114.1"/>
    <property type="molecule type" value="Genomic_DNA"/>
</dbReference>
<gene>
    <name evidence="3" type="ORF">B0J12DRAFT_282062</name>
</gene>
<comment type="caution">
    <text evidence="3">The sequence shown here is derived from an EMBL/GenBank/DDBJ whole genome shotgun (WGS) entry which is preliminary data.</text>
</comment>
<dbReference type="PANTHER" id="PTHR24006">
    <property type="entry name" value="UBIQUITIN CARBOXYL-TERMINAL HYDROLASE"/>
    <property type="match status" value="1"/>
</dbReference>
<feature type="compositionally biased region" description="Low complexity" evidence="1">
    <location>
        <begin position="71"/>
        <end position="80"/>
    </location>
</feature>
<evidence type="ECO:0000256" key="1">
    <source>
        <dbReference type="SAM" id="MobiDB-lite"/>
    </source>
</evidence>
<feature type="compositionally biased region" description="Polar residues" evidence="1">
    <location>
        <begin position="143"/>
        <end position="154"/>
    </location>
</feature>